<comment type="caution">
    <text evidence="1">The sequence shown here is derived from an EMBL/GenBank/DDBJ whole genome shotgun (WGS) entry which is preliminary data.</text>
</comment>
<dbReference type="AlphaFoldDB" id="D1QVG9"/>
<evidence type="ECO:0000313" key="1">
    <source>
        <dbReference type="EMBL" id="EFB30690.1"/>
    </source>
</evidence>
<dbReference type="STRING" id="649760.HMPREF0971_02947"/>
<proteinExistence type="predicted"/>
<protein>
    <submittedName>
        <fullName evidence="1">Uncharacterized protein</fullName>
    </submittedName>
</protein>
<sequence>MEIVDRPLRQFDFILTKAVISSAKIIIFLLTPCLSLKFLHVTHEIETVRTKIKEGFKVRKNNHVVLLFCKLSYT</sequence>
<reference evidence="1 2" key="1">
    <citation type="submission" date="2009-11" db="EMBL/GenBank/DDBJ databases">
        <authorList>
            <person name="Weinstock G."/>
            <person name="Sodergren E."/>
            <person name="Clifton S."/>
            <person name="Fulton L."/>
            <person name="Fulton B."/>
            <person name="Courtney L."/>
            <person name="Fronick C."/>
            <person name="Harrison M."/>
            <person name="Strong C."/>
            <person name="Farmer C."/>
            <person name="Delahaunty K."/>
            <person name="Markovic C."/>
            <person name="Hall O."/>
            <person name="Minx P."/>
            <person name="Tomlinson C."/>
            <person name="Mitreva M."/>
            <person name="Nelson J."/>
            <person name="Hou S."/>
            <person name="Wollam A."/>
            <person name="Pepin K.H."/>
            <person name="Johnson M."/>
            <person name="Bhonagiri V."/>
            <person name="Nash W.E."/>
            <person name="Warren W."/>
            <person name="Chinwalla A."/>
            <person name="Mardis E.R."/>
            <person name="Wilson R.K."/>
        </authorList>
    </citation>
    <scope>NUCLEOTIDE SEQUENCE [LARGE SCALE GENOMIC DNA]</scope>
    <source>
        <strain evidence="1 2">F0302</strain>
    </source>
</reference>
<evidence type="ECO:0000313" key="2">
    <source>
        <dbReference type="Proteomes" id="UP000004079"/>
    </source>
</evidence>
<accession>D1QVG9</accession>
<organism evidence="1 2">
    <name type="scientific">Segatella oris F0302</name>
    <dbReference type="NCBI Taxonomy" id="649760"/>
    <lineage>
        <taxon>Bacteria</taxon>
        <taxon>Pseudomonadati</taxon>
        <taxon>Bacteroidota</taxon>
        <taxon>Bacteroidia</taxon>
        <taxon>Bacteroidales</taxon>
        <taxon>Prevotellaceae</taxon>
        <taxon>Segatella</taxon>
    </lineage>
</organism>
<dbReference type="Proteomes" id="UP000004079">
    <property type="component" value="Unassembled WGS sequence"/>
</dbReference>
<dbReference type="EMBL" id="ACUZ02000056">
    <property type="protein sequence ID" value="EFB30690.1"/>
    <property type="molecule type" value="Genomic_DNA"/>
</dbReference>
<dbReference type="HOGENOM" id="CLU_2684766_0_0_10"/>
<name>D1QVG9_9BACT</name>
<gene>
    <name evidence="1" type="ORF">HMPREF0971_02947</name>
</gene>